<feature type="compositionally biased region" description="Basic and acidic residues" evidence="1">
    <location>
        <begin position="8"/>
        <end position="19"/>
    </location>
</feature>
<dbReference type="AlphaFoldDB" id="A0AAX4JPS3"/>
<proteinExistence type="predicted"/>
<evidence type="ECO:0000313" key="2">
    <source>
        <dbReference type="EMBL" id="WWC87406.1"/>
    </source>
</evidence>
<name>A0AAX4JPS3_9TREE</name>
<evidence type="ECO:0000313" key="3">
    <source>
        <dbReference type="Proteomes" id="UP001355207"/>
    </source>
</evidence>
<keyword evidence="3" id="KW-1185">Reference proteome</keyword>
<dbReference type="EMBL" id="CP144099">
    <property type="protein sequence ID" value="WWC87406.1"/>
    <property type="molecule type" value="Genomic_DNA"/>
</dbReference>
<accession>A0AAX4JPS3</accession>
<organism evidence="2 3">
    <name type="scientific">Kwoniella dendrophila CBS 6074</name>
    <dbReference type="NCBI Taxonomy" id="1295534"/>
    <lineage>
        <taxon>Eukaryota</taxon>
        <taxon>Fungi</taxon>
        <taxon>Dikarya</taxon>
        <taxon>Basidiomycota</taxon>
        <taxon>Agaricomycotina</taxon>
        <taxon>Tremellomycetes</taxon>
        <taxon>Tremellales</taxon>
        <taxon>Cryptococcaceae</taxon>
        <taxon>Kwoniella</taxon>
    </lineage>
</organism>
<dbReference type="Proteomes" id="UP001355207">
    <property type="component" value="Chromosome 2"/>
</dbReference>
<gene>
    <name evidence="2" type="ORF">L201_002295</name>
</gene>
<feature type="region of interest" description="Disordered" evidence="1">
    <location>
        <begin position="1"/>
        <end position="60"/>
    </location>
</feature>
<protein>
    <submittedName>
        <fullName evidence="2">Uncharacterized protein</fullName>
    </submittedName>
</protein>
<reference evidence="2 3" key="1">
    <citation type="submission" date="2024-01" db="EMBL/GenBank/DDBJ databases">
        <title>Comparative genomics of Cryptococcus and Kwoniella reveals pathogenesis evolution and contrasting modes of karyotype evolution via chromosome fusion or intercentromeric recombination.</title>
        <authorList>
            <person name="Coelho M.A."/>
            <person name="David-Palma M."/>
            <person name="Shea T."/>
            <person name="Bowers K."/>
            <person name="McGinley-Smith S."/>
            <person name="Mohammad A.W."/>
            <person name="Gnirke A."/>
            <person name="Yurkov A.M."/>
            <person name="Nowrousian M."/>
            <person name="Sun S."/>
            <person name="Cuomo C.A."/>
            <person name="Heitman J."/>
        </authorList>
    </citation>
    <scope>NUCLEOTIDE SEQUENCE [LARGE SCALE GENOMIC DNA]</scope>
    <source>
        <strain evidence="2 3">CBS 6074</strain>
    </source>
</reference>
<evidence type="ECO:0000256" key="1">
    <source>
        <dbReference type="SAM" id="MobiDB-lite"/>
    </source>
</evidence>
<dbReference type="RefSeq" id="XP_066074169.1">
    <property type="nucleotide sequence ID" value="XM_066218072.1"/>
</dbReference>
<sequence length="84" mass="8991">MPVVPPMDDYRPSSRESSQREGSTSSRPAAPAGQVDKKNGSSSSTSTPNGNGGGIGKDKGWIEGVDYAYEYVPVSQRRQGRKNM</sequence>
<dbReference type="GeneID" id="91092967"/>
<feature type="compositionally biased region" description="Low complexity" evidence="1">
    <location>
        <begin position="40"/>
        <end position="49"/>
    </location>
</feature>